<evidence type="ECO:0000313" key="2">
    <source>
        <dbReference type="Proteomes" id="UP000243975"/>
    </source>
</evidence>
<protein>
    <submittedName>
        <fullName evidence="1">Uncharacterized protein</fullName>
    </submittedName>
</protein>
<organism evidence="1 2">
    <name type="scientific">Cynara cardunculus var. scolymus</name>
    <name type="common">Globe artichoke</name>
    <name type="synonym">Cynara scolymus</name>
    <dbReference type="NCBI Taxonomy" id="59895"/>
    <lineage>
        <taxon>Eukaryota</taxon>
        <taxon>Viridiplantae</taxon>
        <taxon>Streptophyta</taxon>
        <taxon>Embryophyta</taxon>
        <taxon>Tracheophyta</taxon>
        <taxon>Spermatophyta</taxon>
        <taxon>Magnoliopsida</taxon>
        <taxon>eudicotyledons</taxon>
        <taxon>Gunneridae</taxon>
        <taxon>Pentapetalae</taxon>
        <taxon>asterids</taxon>
        <taxon>campanulids</taxon>
        <taxon>Asterales</taxon>
        <taxon>Asteraceae</taxon>
        <taxon>Carduoideae</taxon>
        <taxon>Cardueae</taxon>
        <taxon>Carduinae</taxon>
        <taxon>Cynara</taxon>
    </lineage>
</organism>
<evidence type="ECO:0000313" key="1">
    <source>
        <dbReference type="EMBL" id="KVH99382.1"/>
    </source>
</evidence>
<dbReference type="Proteomes" id="UP000243975">
    <property type="component" value="Unassembled WGS sequence"/>
</dbReference>
<proteinExistence type="predicted"/>
<keyword evidence="2" id="KW-1185">Reference proteome</keyword>
<gene>
    <name evidence="1" type="ORF">Ccrd_022387</name>
</gene>
<dbReference type="AlphaFoldDB" id="A0A118JZ18"/>
<accession>A0A118JZ18</accession>
<dbReference type="EMBL" id="LEKV01003574">
    <property type="protein sequence ID" value="KVH99382.1"/>
    <property type="molecule type" value="Genomic_DNA"/>
</dbReference>
<name>A0A118JZ18_CYNCS</name>
<dbReference type="Gramene" id="KVH99382">
    <property type="protein sequence ID" value="KVH99382"/>
    <property type="gene ID" value="Ccrd_022387"/>
</dbReference>
<sequence>MKLLYVDTIQCDVVHIIWERPCIASWSMDILRRRESIEIPTGGFGIGNVAEPLVDAQREDRSRENEEIDIKCDTKMNMSVAKTCGTKQASTSDAWQGVMGGAQEIVETLTQFFSNPETIEGVDKTIKVYEKLQMSDFSFGLTQEFDDVSDLKENAPNRDDNDVVPNVKPISEIYTGPIGRRASKAGRKICSPYMNGQVDAHRPNKKVELILSNLIFAMEGSQMGVIDIWATMLNNNEQYRSKSSP</sequence>
<reference evidence="1 2" key="1">
    <citation type="journal article" date="2016" name="Sci. Rep.">
        <title>The genome sequence of the outbreeding globe artichoke constructed de novo incorporating a phase-aware low-pass sequencing strategy of F1 progeny.</title>
        <authorList>
            <person name="Scaglione D."/>
            <person name="Reyes-Chin-Wo S."/>
            <person name="Acquadro A."/>
            <person name="Froenicke L."/>
            <person name="Portis E."/>
            <person name="Beitel C."/>
            <person name="Tirone M."/>
            <person name="Mauro R."/>
            <person name="Lo Monaco A."/>
            <person name="Mauromicale G."/>
            <person name="Faccioli P."/>
            <person name="Cattivelli L."/>
            <person name="Rieseberg L."/>
            <person name="Michelmore R."/>
            <person name="Lanteri S."/>
        </authorList>
    </citation>
    <scope>NUCLEOTIDE SEQUENCE [LARGE SCALE GENOMIC DNA]</scope>
    <source>
        <strain evidence="1">2C</strain>
    </source>
</reference>
<comment type="caution">
    <text evidence="1">The sequence shown here is derived from an EMBL/GenBank/DDBJ whole genome shotgun (WGS) entry which is preliminary data.</text>
</comment>